<dbReference type="RefSeq" id="WP_270120205.1">
    <property type="nucleotide sequence ID" value="NZ_BAAAOM010000001.1"/>
</dbReference>
<evidence type="ECO:0000313" key="6">
    <source>
        <dbReference type="EMBL" id="MDA1383887.1"/>
    </source>
</evidence>
<evidence type="ECO:0000313" key="9">
    <source>
        <dbReference type="Proteomes" id="UP001183604"/>
    </source>
</evidence>
<accession>A0A9X3PJ73</accession>
<dbReference type="PROSITE" id="PS50977">
    <property type="entry name" value="HTH_TETR_2"/>
    <property type="match status" value="1"/>
</dbReference>
<dbReference type="Proteomes" id="UP001145799">
    <property type="component" value="Unassembled WGS sequence"/>
</dbReference>
<dbReference type="Gene3D" id="1.10.357.10">
    <property type="entry name" value="Tetracycline Repressor, domain 2"/>
    <property type="match status" value="1"/>
</dbReference>
<dbReference type="PANTHER" id="PTHR47506:SF1">
    <property type="entry name" value="HTH-TYPE TRANSCRIPTIONAL REGULATOR YJDC"/>
    <property type="match status" value="1"/>
</dbReference>
<evidence type="ECO:0000256" key="2">
    <source>
        <dbReference type="ARBA" id="ARBA00023125"/>
    </source>
</evidence>
<dbReference type="Pfam" id="PF00440">
    <property type="entry name" value="TetR_N"/>
    <property type="match status" value="1"/>
</dbReference>
<evidence type="ECO:0000259" key="5">
    <source>
        <dbReference type="PROSITE" id="PS50977"/>
    </source>
</evidence>
<evidence type="ECO:0000256" key="1">
    <source>
        <dbReference type="ARBA" id="ARBA00023015"/>
    </source>
</evidence>
<proteinExistence type="predicted"/>
<protein>
    <submittedName>
        <fullName evidence="6 7">AcrR family transcriptional regulator</fullName>
    </submittedName>
</protein>
<organism evidence="6 8">
    <name type="scientific">Glycomyces lechevalierae</name>
    <dbReference type="NCBI Taxonomy" id="256034"/>
    <lineage>
        <taxon>Bacteria</taxon>
        <taxon>Bacillati</taxon>
        <taxon>Actinomycetota</taxon>
        <taxon>Actinomycetes</taxon>
        <taxon>Glycomycetales</taxon>
        <taxon>Glycomycetaceae</taxon>
        <taxon>Glycomyces</taxon>
    </lineage>
</organism>
<evidence type="ECO:0000313" key="7">
    <source>
        <dbReference type="EMBL" id="MDR7341121.1"/>
    </source>
</evidence>
<dbReference type="EMBL" id="JAVDYD010000001">
    <property type="protein sequence ID" value="MDR7341121.1"/>
    <property type="molecule type" value="Genomic_DNA"/>
</dbReference>
<keyword evidence="1" id="KW-0805">Transcription regulation</keyword>
<evidence type="ECO:0000256" key="4">
    <source>
        <dbReference type="PROSITE-ProRule" id="PRU00335"/>
    </source>
</evidence>
<dbReference type="Proteomes" id="UP001183604">
    <property type="component" value="Unassembled WGS sequence"/>
</dbReference>
<comment type="caution">
    <text evidence="6">The sequence shown here is derived from an EMBL/GenBank/DDBJ whole genome shotgun (WGS) entry which is preliminary data.</text>
</comment>
<dbReference type="EMBL" id="JAPZVQ010000001">
    <property type="protein sequence ID" value="MDA1383887.1"/>
    <property type="molecule type" value="Genomic_DNA"/>
</dbReference>
<keyword evidence="3" id="KW-0804">Transcription</keyword>
<dbReference type="InterPro" id="IPR001647">
    <property type="entry name" value="HTH_TetR"/>
</dbReference>
<feature type="domain" description="HTH tetR-type" evidence="5">
    <location>
        <begin position="11"/>
        <end position="71"/>
    </location>
</feature>
<reference evidence="6" key="1">
    <citation type="submission" date="2022-12" db="EMBL/GenBank/DDBJ databases">
        <title>Gycomyces niveus sp.nov., a novel actinomycete isolated from soil in Shouguang.</title>
        <authorList>
            <person name="Yang X."/>
        </authorList>
    </citation>
    <scope>NUCLEOTIDE SEQUENCE</scope>
    <source>
        <strain evidence="6">DSM 44724</strain>
    </source>
</reference>
<name>A0A9X3PJ73_9ACTN</name>
<reference evidence="7 9" key="2">
    <citation type="submission" date="2023-07" db="EMBL/GenBank/DDBJ databases">
        <title>Sequencing the genomes of 1000 actinobacteria strains.</title>
        <authorList>
            <person name="Klenk H.-P."/>
        </authorList>
    </citation>
    <scope>NUCLEOTIDE SEQUENCE [LARGE SCALE GENOMIC DNA]</scope>
    <source>
        <strain evidence="7 9">DSM 44724</strain>
    </source>
</reference>
<gene>
    <name evidence="7" type="ORF">J2S69_004840</name>
    <name evidence="6" type="ORF">O2L01_02725</name>
</gene>
<dbReference type="InterPro" id="IPR009057">
    <property type="entry name" value="Homeodomain-like_sf"/>
</dbReference>
<evidence type="ECO:0000256" key="3">
    <source>
        <dbReference type="ARBA" id="ARBA00023163"/>
    </source>
</evidence>
<dbReference type="SUPFAM" id="SSF46689">
    <property type="entry name" value="Homeodomain-like"/>
    <property type="match status" value="1"/>
</dbReference>
<dbReference type="PANTHER" id="PTHR47506">
    <property type="entry name" value="TRANSCRIPTIONAL REGULATORY PROTEIN"/>
    <property type="match status" value="1"/>
</dbReference>
<feature type="DNA-binding region" description="H-T-H motif" evidence="4">
    <location>
        <begin position="34"/>
        <end position="53"/>
    </location>
</feature>
<keyword evidence="9" id="KW-1185">Reference proteome</keyword>
<dbReference type="AlphaFoldDB" id="A0A9X3PJ73"/>
<keyword evidence="2 4" id="KW-0238">DNA-binding</keyword>
<evidence type="ECO:0000313" key="8">
    <source>
        <dbReference type="Proteomes" id="UP001145799"/>
    </source>
</evidence>
<sequence>MKAARVLSTAEERRGAVVSSAIATFARGGFHTVTIAEVAKHAGISPAYVSKLFSSKTQLFVAALEECYRRIIDALERGAEASEDGSPDSVLDAMGAAYAALIADRDLLAIQVHAQSATADPSIARTVREGIADVTEFVTARSRADGPAVQRFLAYGQLCHLLIAIDAFDSNAEWAKTLTEGMFHEPPKKTS</sequence>
<dbReference type="GO" id="GO:0003677">
    <property type="term" value="F:DNA binding"/>
    <property type="evidence" value="ECO:0007669"/>
    <property type="project" value="UniProtKB-UniRule"/>
</dbReference>